<organism evidence="1">
    <name type="scientific">Rhizophora mucronata</name>
    <name type="common">Asiatic mangrove</name>
    <dbReference type="NCBI Taxonomy" id="61149"/>
    <lineage>
        <taxon>Eukaryota</taxon>
        <taxon>Viridiplantae</taxon>
        <taxon>Streptophyta</taxon>
        <taxon>Embryophyta</taxon>
        <taxon>Tracheophyta</taxon>
        <taxon>Spermatophyta</taxon>
        <taxon>Magnoliopsida</taxon>
        <taxon>eudicotyledons</taxon>
        <taxon>Gunneridae</taxon>
        <taxon>Pentapetalae</taxon>
        <taxon>rosids</taxon>
        <taxon>fabids</taxon>
        <taxon>Malpighiales</taxon>
        <taxon>Rhizophoraceae</taxon>
        <taxon>Rhizophora</taxon>
    </lineage>
</organism>
<reference evidence="1" key="1">
    <citation type="submission" date="2018-02" db="EMBL/GenBank/DDBJ databases">
        <title>Rhizophora mucronata_Transcriptome.</title>
        <authorList>
            <person name="Meera S.P."/>
            <person name="Sreeshan A."/>
            <person name="Augustine A."/>
        </authorList>
    </citation>
    <scope>NUCLEOTIDE SEQUENCE</scope>
    <source>
        <tissue evidence="1">Leaf</tissue>
    </source>
</reference>
<evidence type="ECO:0000313" key="1">
    <source>
        <dbReference type="EMBL" id="MBX46718.1"/>
    </source>
</evidence>
<dbReference type="EMBL" id="GGEC01066234">
    <property type="protein sequence ID" value="MBX46718.1"/>
    <property type="molecule type" value="Transcribed_RNA"/>
</dbReference>
<protein>
    <submittedName>
        <fullName evidence="1">Uncharacterized protein</fullName>
    </submittedName>
</protein>
<name>A0A2P2NW19_RHIMU</name>
<accession>A0A2P2NW19</accession>
<dbReference type="AlphaFoldDB" id="A0A2P2NW19"/>
<proteinExistence type="predicted"/>
<sequence>MEKSRGARGADKVVLLLN</sequence>